<sequence>MSNIDRTPLAANDNRRGPTAWPLREQYNRGELGISEVENRRHFFAATRFRRDHETAGTYRDDRADEDWRELLLEATHLAGFVPIGENGNTLVFDEEADAWKDGGEIISDVVDNGGFNVFRDLPYAAGSIHARQVIALAADVLGTCYPIVVAAACRNWTLLQLGETEAEIGSPPATLRSIGKGLLRVALRELSAFYVKMDRAEAGETALKPTWPLVGTPAWLFADMPTPAWRRDQTQPAWTEGGVFAFERDLAA</sequence>
<keyword evidence="3" id="KW-1185">Reference proteome</keyword>
<feature type="region of interest" description="Disordered" evidence="1">
    <location>
        <begin position="1"/>
        <end position="21"/>
    </location>
</feature>
<protein>
    <submittedName>
        <fullName evidence="2">Uncharacterized protein</fullName>
    </submittedName>
</protein>
<evidence type="ECO:0000256" key="1">
    <source>
        <dbReference type="SAM" id="MobiDB-lite"/>
    </source>
</evidence>
<evidence type="ECO:0000313" key="2">
    <source>
        <dbReference type="EMBL" id="CAH2409375.1"/>
    </source>
</evidence>
<proteinExistence type="predicted"/>
<name>A0ABM9EKA6_9HYPH</name>
<evidence type="ECO:0000313" key="3">
    <source>
        <dbReference type="Proteomes" id="UP001153050"/>
    </source>
</evidence>
<dbReference type="EMBL" id="CAKXZT010000183">
    <property type="protein sequence ID" value="CAH2409375.1"/>
    <property type="molecule type" value="Genomic_DNA"/>
</dbReference>
<accession>A0ABM9EKA6</accession>
<comment type="caution">
    <text evidence="2">The sequence shown here is derived from an EMBL/GenBank/DDBJ whole genome shotgun (WGS) entry which is preliminary data.</text>
</comment>
<dbReference type="RefSeq" id="WP_254022450.1">
    <property type="nucleotide sequence ID" value="NZ_CAKXZT010000183.1"/>
</dbReference>
<reference evidence="2 3" key="1">
    <citation type="submission" date="2022-03" db="EMBL/GenBank/DDBJ databases">
        <authorList>
            <person name="Brunel B."/>
        </authorList>
    </citation>
    <scope>NUCLEOTIDE SEQUENCE [LARGE SCALE GENOMIC DNA]</scope>
    <source>
        <strain evidence="2">STM5069sample</strain>
    </source>
</reference>
<dbReference type="Proteomes" id="UP001153050">
    <property type="component" value="Unassembled WGS sequence"/>
</dbReference>
<organism evidence="2 3">
    <name type="scientific">Mesorhizobium escarrei</name>
    <dbReference type="NCBI Taxonomy" id="666018"/>
    <lineage>
        <taxon>Bacteria</taxon>
        <taxon>Pseudomonadati</taxon>
        <taxon>Pseudomonadota</taxon>
        <taxon>Alphaproteobacteria</taxon>
        <taxon>Hyphomicrobiales</taxon>
        <taxon>Phyllobacteriaceae</taxon>
        <taxon>Mesorhizobium</taxon>
    </lineage>
</organism>
<gene>
    <name evidence="2" type="ORF">MES5069_830022</name>
</gene>